<keyword evidence="2" id="KW-1185">Reference proteome</keyword>
<dbReference type="EMBL" id="BEXT01000001">
    <property type="protein sequence ID" value="GBC61045.1"/>
    <property type="molecule type" value="Genomic_DNA"/>
</dbReference>
<reference evidence="2" key="1">
    <citation type="submission" date="2017-11" db="EMBL/GenBank/DDBJ databases">
        <authorList>
            <person name="Watanabe M."/>
            <person name="Kojima H."/>
        </authorList>
    </citation>
    <scope>NUCLEOTIDE SEQUENCE [LARGE SCALE GENOMIC DNA]</scope>
    <source>
        <strain evidence="2">Tokyo 01</strain>
    </source>
</reference>
<organism evidence="1 2">
    <name type="scientific">Desulfonema ishimotonii</name>
    <dbReference type="NCBI Taxonomy" id="45657"/>
    <lineage>
        <taxon>Bacteria</taxon>
        <taxon>Pseudomonadati</taxon>
        <taxon>Thermodesulfobacteriota</taxon>
        <taxon>Desulfobacteria</taxon>
        <taxon>Desulfobacterales</taxon>
        <taxon>Desulfococcaceae</taxon>
        <taxon>Desulfonema</taxon>
    </lineage>
</organism>
<dbReference type="Gene3D" id="3.40.50.1000">
    <property type="entry name" value="HAD superfamily/HAD-like"/>
    <property type="match status" value="1"/>
</dbReference>
<gene>
    <name evidence="1" type="ORF">DENIS_2005</name>
</gene>
<reference evidence="2" key="2">
    <citation type="submission" date="2019-01" db="EMBL/GenBank/DDBJ databases">
        <title>Genome sequence of Desulfonema ishimotonii strain Tokyo 01.</title>
        <authorList>
            <person name="Fukui M."/>
        </authorList>
    </citation>
    <scope>NUCLEOTIDE SEQUENCE [LARGE SCALE GENOMIC DNA]</scope>
    <source>
        <strain evidence="2">Tokyo 01</strain>
    </source>
</reference>
<name>A0A401FVQ9_9BACT</name>
<protein>
    <recommendedName>
        <fullName evidence="3">Haloacid dehalogenase-like hydrolase</fullName>
    </recommendedName>
</protein>
<evidence type="ECO:0000313" key="1">
    <source>
        <dbReference type="EMBL" id="GBC61045.1"/>
    </source>
</evidence>
<dbReference type="Proteomes" id="UP000288096">
    <property type="component" value="Unassembled WGS sequence"/>
</dbReference>
<proteinExistence type="predicted"/>
<comment type="caution">
    <text evidence="1">The sequence shown here is derived from an EMBL/GenBank/DDBJ whole genome shotgun (WGS) entry which is preliminary data.</text>
</comment>
<sequence length="235" mass="26476">MSDLIPRTTQPAERIVLDFDGTLIREHILTSWVRFILFRSDMPSRRKFLFFFSSLWRGIASVLLSPHPARAEQAVRIAFKAFSGVEKQTLSDLVHHRSGKKQAYAISLNTELLPLLSAIRENMPPETGIQICSQGSSADAIREFLNRPDVASRLKGAGISADTIPVLANEMETDRAGHFTGKLKGHVVTKFNRLEQIRNHPIFIGDDKDEAALRKSGIRTEAFINWKKEAAPRRM</sequence>
<dbReference type="OrthoDB" id="9999104at2"/>
<evidence type="ECO:0000313" key="2">
    <source>
        <dbReference type="Proteomes" id="UP000288096"/>
    </source>
</evidence>
<dbReference type="RefSeq" id="WP_124328382.1">
    <property type="nucleotide sequence ID" value="NZ_BEXT01000001.1"/>
</dbReference>
<accession>A0A401FVQ9</accession>
<dbReference type="AlphaFoldDB" id="A0A401FVQ9"/>
<evidence type="ECO:0008006" key="3">
    <source>
        <dbReference type="Google" id="ProtNLM"/>
    </source>
</evidence>
<dbReference type="InterPro" id="IPR023214">
    <property type="entry name" value="HAD_sf"/>
</dbReference>